<accession>A0A0F9KZC1</accession>
<comment type="caution">
    <text evidence="2">The sequence shown here is derived from an EMBL/GenBank/DDBJ whole genome shotgun (WGS) entry which is preliminary data.</text>
</comment>
<reference evidence="2" key="1">
    <citation type="journal article" date="2015" name="Nature">
        <title>Complex archaea that bridge the gap between prokaryotes and eukaryotes.</title>
        <authorList>
            <person name="Spang A."/>
            <person name="Saw J.H."/>
            <person name="Jorgensen S.L."/>
            <person name="Zaremba-Niedzwiedzka K."/>
            <person name="Martijn J."/>
            <person name="Lind A.E."/>
            <person name="van Eijk R."/>
            <person name="Schleper C."/>
            <person name="Guy L."/>
            <person name="Ettema T.J."/>
        </authorList>
    </citation>
    <scope>NUCLEOTIDE SEQUENCE</scope>
</reference>
<dbReference type="SMART" id="SM00507">
    <property type="entry name" value="HNHc"/>
    <property type="match status" value="1"/>
</dbReference>
<dbReference type="GO" id="GO:0008270">
    <property type="term" value="F:zinc ion binding"/>
    <property type="evidence" value="ECO:0007669"/>
    <property type="project" value="InterPro"/>
</dbReference>
<protein>
    <recommendedName>
        <fullName evidence="1">HNH nuclease domain-containing protein</fullName>
    </recommendedName>
</protein>
<dbReference type="Gene3D" id="1.10.30.50">
    <property type="match status" value="1"/>
</dbReference>
<evidence type="ECO:0000259" key="1">
    <source>
        <dbReference type="SMART" id="SM00507"/>
    </source>
</evidence>
<dbReference type="EMBL" id="LAZR01008239">
    <property type="protein sequence ID" value="KKM80061.1"/>
    <property type="molecule type" value="Genomic_DNA"/>
</dbReference>
<dbReference type="AlphaFoldDB" id="A0A0F9KZC1"/>
<sequence length="92" mass="10461">MKWNGLKRSPIRKVSSKQAKELALRAKLKREYINETGGLCMTCGSTGDIRGLSLSHIIPLSRGGKTTRENTLLECYPDHTRYEKKPELRSEK</sequence>
<name>A0A0F9KZC1_9ZZZZ</name>
<dbReference type="GO" id="GO:0004519">
    <property type="term" value="F:endonuclease activity"/>
    <property type="evidence" value="ECO:0007669"/>
    <property type="project" value="InterPro"/>
</dbReference>
<gene>
    <name evidence="2" type="ORF">LCGC14_1343630</name>
</gene>
<dbReference type="InterPro" id="IPR003615">
    <property type="entry name" value="HNH_nuc"/>
</dbReference>
<proteinExistence type="predicted"/>
<feature type="domain" description="HNH nuclease" evidence="1">
    <location>
        <begin position="28"/>
        <end position="80"/>
    </location>
</feature>
<organism evidence="2">
    <name type="scientific">marine sediment metagenome</name>
    <dbReference type="NCBI Taxonomy" id="412755"/>
    <lineage>
        <taxon>unclassified sequences</taxon>
        <taxon>metagenomes</taxon>
        <taxon>ecological metagenomes</taxon>
    </lineage>
</organism>
<dbReference type="CDD" id="cd00085">
    <property type="entry name" value="HNHc"/>
    <property type="match status" value="1"/>
</dbReference>
<dbReference type="InterPro" id="IPR002711">
    <property type="entry name" value="HNH"/>
</dbReference>
<dbReference type="GO" id="GO:0003676">
    <property type="term" value="F:nucleic acid binding"/>
    <property type="evidence" value="ECO:0007669"/>
    <property type="project" value="InterPro"/>
</dbReference>
<dbReference type="Pfam" id="PF01844">
    <property type="entry name" value="HNH"/>
    <property type="match status" value="1"/>
</dbReference>
<evidence type="ECO:0000313" key="2">
    <source>
        <dbReference type="EMBL" id="KKM80061.1"/>
    </source>
</evidence>